<name>A0A1A0RE22_MYCPR</name>
<evidence type="ECO:0000313" key="1">
    <source>
        <dbReference type="EMBL" id="OBB32577.1"/>
    </source>
</evidence>
<sequence>MTPIDRRHVNYLGDYCEHCNPAGDQADSCVRLSTLVEPDAVTWHGDRRVTCQYACDHCGHRWTRSDLWSAEQAGFDQKGAA</sequence>
<organism evidence="1 2">
    <name type="scientific">Mycolicibacterium peregrinum</name>
    <name type="common">Mycobacterium peregrinum</name>
    <dbReference type="NCBI Taxonomy" id="43304"/>
    <lineage>
        <taxon>Bacteria</taxon>
        <taxon>Bacillati</taxon>
        <taxon>Actinomycetota</taxon>
        <taxon>Actinomycetes</taxon>
        <taxon>Mycobacteriales</taxon>
        <taxon>Mycobacteriaceae</taxon>
        <taxon>Mycolicibacterium</taxon>
    </lineage>
</organism>
<dbReference type="EMBL" id="LZSO01000012">
    <property type="protein sequence ID" value="OBB32577.1"/>
    <property type="molecule type" value="Genomic_DNA"/>
</dbReference>
<reference evidence="2" key="1">
    <citation type="submission" date="2016-06" db="EMBL/GenBank/DDBJ databases">
        <authorList>
            <person name="Sutton G."/>
            <person name="Brinkac L."/>
            <person name="Sanka R."/>
            <person name="Adams M."/>
            <person name="Lau E."/>
            <person name="Mehaffy C."/>
            <person name="Tameris M."/>
            <person name="Hatherill M."/>
            <person name="Hanekom W."/>
            <person name="Mahomed H."/>
            <person name="Mcshane H."/>
        </authorList>
    </citation>
    <scope>NUCLEOTIDE SEQUENCE [LARGE SCALE GENOMIC DNA]</scope>
    <source>
        <strain evidence="2">852002-51209_SCH5440388</strain>
    </source>
</reference>
<dbReference type="AlphaFoldDB" id="A0A1A0RE22"/>
<protein>
    <submittedName>
        <fullName evidence="1">Uncharacterized protein</fullName>
    </submittedName>
</protein>
<proteinExistence type="predicted"/>
<comment type="caution">
    <text evidence="1">The sequence shown here is derived from an EMBL/GenBank/DDBJ whole genome shotgun (WGS) entry which is preliminary data.</text>
</comment>
<dbReference type="RefSeq" id="WP_064931084.1">
    <property type="nucleotide sequence ID" value="NZ_LZSO01000012.1"/>
</dbReference>
<gene>
    <name evidence="1" type="ORF">A5792_02490</name>
</gene>
<dbReference type="Proteomes" id="UP000093902">
    <property type="component" value="Unassembled WGS sequence"/>
</dbReference>
<evidence type="ECO:0000313" key="2">
    <source>
        <dbReference type="Proteomes" id="UP000093902"/>
    </source>
</evidence>
<dbReference type="OrthoDB" id="4567553at2"/>
<accession>A0A1A0RE22</accession>